<dbReference type="Proteomes" id="UP000694892">
    <property type="component" value="Unassembled WGS sequence"/>
</dbReference>
<accession>A0A974BP24</accession>
<sequence length="96" mass="10603">MAHPGVSINPSVSTVDPDIAGKALSIVCTIWHSSLSINGYCLSLIEQLDFWQLKYIPLISRFFIAVNETRTAKKPLCPKLPNPVKDLESSVTEYKG</sequence>
<protein>
    <submittedName>
        <fullName evidence="1">Uncharacterized protein</fullName>
    </submittedName>
</protein>
<reference evidence="1" key="1">
    <citation type="submission" date="2016-05" db="EMBL/GenBank/DDBJ databases">
        <title>WGS assembly of Xenopus laevis.</title>
        <authorList>
            <person name="Session A."/>
            <person name="Uno Y."/>
            <person name="Kwon T."/>
            <person name="Chapman J."/>
            <person name="Toyoda A."/>
            <person name="Takahashi S."/>
            <person name="Fukui A."/>
            <person name="Hikosaka A."/>
            <person name="Putnam N."/>
            <person name="Stites J."/>
            <person name="Van Heeringen S."/>
            <person name="Quigley I."/>
            <person name="Heinz S."/>
            <person name="Hellsten U."/>
            <person name="Lyons J."/>
            <person name="Suzuki A."/>
            <person name="Kondo M."/>
            <person name="Ogino H."/>
            <person name="Ochi H."/>
            <person name="Bogdanovic O."/>
            <person name="Lister R."/>
            <person name="Georgiou G."/>
            <person name="Paranjpe S."/>
            <person name="Van Kruijsbergen I."/>
            <person name="Mozaffari S."/>
            <person name="Shu S."/>
            <person name="Schmutz J."/>
            <person name="Jenkins J."/>
            <person name="Grimwood J."/>
            <person name="Carlson J."/>
            <person name="Mitros T."/>
            <person name="Simakov O."/>
            <person name="Heald R."/>
            <person name="Miller K."/>
            <person name="Haudenschild C."/>
            <person name="Kuroki Y."/>
            <person name="Tanaka T."/>
            <person name="Michiue T."/>
            <person name="Watanabe M."/>
            <person name="Kinoshita T."/>
            <person name="Ohta Y."/>
            <person name="Mawaribuchi S."/>
            <person name="Suzuki Y."/>
            <person name="Haramoto Y."/>
            <person name="Yamamoto T."/>
            <person name="Takagi C."/>
            <person name="Kitzman J."/>
            <person name="Shendure J."/>
            <person name="Nakayama T."/>
            <person name="Izutsu Y."/>
            <person name="Robert J."/>
            <person name="Dichmann D."/>
            <person name="Flajnik M."/>
            <person name="Houston D."/>
            <person name="Marcotte E."/>
            <person name="Wallingford J."/>
            <person name="Ito Y."/>
            <person name="Asashima M."/>
            <person name="Ueno N."/>
            <person name="Matsuda Y."/>
            <person name="Jan Veenstra G."/>
            <person name="Fujiyama A."/>
            <person name="Harland R."/>
            <person name="Taira M."/>
            <person name="Rokhsar D.S."/>
        </authorList>
    </citation>
    <scope>NUCLEOTIDE SEQUENCE</scope>
    <source>
        <strain evidence="1">J</strain>
        <tissue evidence="1">Blood</tissue>
    </source>
</reference>
<dbReference type="EMBL" id="KV484000">
    <property type="protein sequence ID" value="OCT55553.1"/>
    <property type="molecule type" value="Genomic_DNA"/>
</dbReference>
<organism evidence="1">
    <name type="scientific">Xenopus laevis</name>
    <name type="common">African clawed frog</name>
    <dbReference type="NCBI Taxonomy" id="8355"/>
    <lineage>
        <taxon>Eukaryota</taxon>
        <taxon>Metazoa</taxon>
        <taxon>Chordata</taxon>
        <taxon>Craniata</taxon>
        <taxon>Vertebrata</taxon>
        <taxon>Euteleostomi</taxon>
        <taxon>Amphibia</taxon>
        <taxon>Batrachia</taxon>
        <taxon>Anura</taxon>
        <taxon>Pipoidea</taxon>
        <taxon>Pipidae</taxon>
        <taxon>Xenopodinae</taxon>
        <taxon>Xenopus</taxon>
        <taxon>Xenopus</taxon>
    </lineage>
</organism>
<dbReference type="AlphaFoldDB" id="A0A974BP24"/>
<name>A0A974BP24_XENLA</name>
<evidence type="ECO:0000313" key="1">
    <source>
        <dbReference type="EMBL" id="OCT55553.1"/>
    </source>
</evidence>
<gene>
    <name evidence="1" type="ORF">XELAEV_18000720mg</name>
</gene>
<proteinExistence type="predicted"/>